<keyword evidence="1" id="KW-0240">DNA-directed RNA polymerase</keyword>
<reference evidence="1" key="2">
    <citation type="journal article" date="2015" name="Data Brief">
        <title>Shoot transcriptome of the giant reed, Arundo donax.</title>
        <authorList>
            <person name="Barrero R.A."/>
            <person name="Guerrero F.D."/>
            <person name="Moolhuijzen P."/>
            <person name="Goolsby J.A."/>
            <person name="Tidwell J."/>
            <person name="Bellgard S.E."/>
            <person name="Bellgard M.I."/>
        </authorList>
    </citation>
    <scope>NUCLEOTIDE SEQUENCE</scope>
    <source>
        <tissue evidence="1">Shoot tissue taken approximately 20 cm above the soil surface</tissue>
    </source>
</reference>
<evidence type="ECO:0000313" key="1">
    <source>
        <dbReference type="EMBL" id="JAE35325.1"/>
    </source>
</evidence>
<dbReference type="AlphaFoldDB" id="A0A0A9HDR9"/>
<protein>
    <submittedName>
        <fullName evidence="1">DNA-directed RNA polymerase III subunit, putative</fullName>
    </submittedName>
</protein>
<organism evidence="1">
    <name type="scientific">Arundo donax</name>
    <name type="common">Giant reed</name>
    <name type="synonym">Donax arundinaceus</name>
    <dbReference type="NCBI Taxonomy" id="35708"/>
    <lineage>
        <taxon>Eukaryota</taxon>
        <taxon>Viridiplantae</taxon>
        <taxon>Streptophyta</taxon>
        <taxon>Embryophyta</taxon>
        <taxon>Tracheophyta</taxon>
        <taxon>Spermatophyta</taxon>
        <taxon>Magnoliopsida</taxon>
        <taxon>Liliopsida</taxon>
        <taxon>Poales</taxon>
        <taxon>Poaceae</taxon>
        <taxon>PACMAD clade</taxon>
        <taxon>Arundinoideae</taxon>
        <taxon>Arundineae</taxon>
        <taxon>Arundo</taxon>
    </lineage>
</organism>
<proteinExistence type="predicted"/>
<dbReference type="EMBL" id="GBRH01162571">
    <property type="protein sequence ID" value="JAE35325.1"/>
    <property type="molecule type" value="Transcribed_RNA"/>
</dbReference>
<accession>A0A0A9HDR9</accession>
<dbReference type="GO" id="GO:0000428">
    <property type="term" value="C:DNA-directed RNA polymerase complex"/>
    <property type="evidence" value="ECO:0007669"/>
    <property type="project" value="UniProtKB-KW"/>
</dbReference>
<sequence length="37" mass="4552">MLFLIYKNTYKLSNFARSTQHSHNISKYLRLPMFPQY</sequence>
<reference evidence="1" key="1">
    <citation type="submission" date="2014-09" db="EMBL/GenBank/DDBJ databases">
        <authorList>
            <person name="Magalhaes I.L.F."/>
            <person name="Oliveira U."/>
            <person name="Santos F.R."/>
            <person name="Vidigal T.H.D.A."/>
            <person name="Brescovit A.D."/>
            <person name="Santos A.J."/>
        </authorList>
    </citation>
    <scope>NUCLEOTIDE SEQUENCE</scope>
    <source>
        <tissue evidence="1">Shoot tissue taken approximately 20 cm above the soil surface</tissue>
    </source>
</reference>
<name>A0A0A9HDR9_ARUDO</name>
<keyword evidence="1" id="KW-0804">Transcription</keyword>